<dbReference type="GO" id="GO:0007528">
    <property type="term" value="P:neuromuscular junction development"/>
    <property type="evidence" value="ECO:0007669"/>
    <property type="project" value="TreeGrafter"/>
</dbReference>
<dbReference type="FunFam" id="1.10.150.50:FF:000005">
    <property type="entry name" value="Liprin-beta-1 isoform 1"/>
    <property type="match status" value="1"/>
</dbReference>
<evidence type="ECO:0008006" key="13">
    <source>
        <dbReference type="Google" id="ProtNLM"/>
    </source>
</evidence>
<dbReference type="InterPro" id="IPR037618">
    <property type="entry name" value="LIPB1/2_SAM_2nd"/>
</dbReference>
<sequence>MSDASDMLAAALEQMDGIIAGSKSLDYSNGIFDCQSPTSPFMGSLRALHLIEDLRGVLELMDTEEREGLRCQIPDSTAHSLVEWLQGHLSNGHISVTGDIYQDRLNRLESDKESLVLQVSVLTDQVEVQGEKIRDLDMCLEEHREKLNSTEEMLQQELICRSSLETQKMELMAEISNLKLKLNAMEKERIDFDERFRDSEGLILEINELRYRISEMENERLQYEKKLKSTKSLMARLSSLKIKMGQMQYEKQRKELKIQALEEELAILRMHLDGKDGELRRLQDETGSRSPTPAGLETTEREDTFKQKLKEKHLEVQRMKKAVESLLAANEEKDRKIEELRQSVTRYKKVQDMVMSVQGRKDKLKEEESDESNSDSSLSMSMAMSVSMDADKSVLSCAEEVKSQDEPTTFISTLHVSSLSSTPQPKLEADVNLEPVQSQSDAVHQEPCQSQEPVINTSLENVEVSKSSSLSKLDGSTSEKRPLAVGKSPAESRAFDEFNKITTLPPKSTGSSRAVEDDSFGTKKARSSFGRGFFKLRGGKRTASAPNLAETEHNGMDHLDLAGMPQKSSNSDSTNTLSSCLEGKKKSKGIKAFLGKLTRSQSTTFTLDDNVSENEFKRGGVRATAGPRLGWSRDLHNTNSEVDAPFARWSREQVCDWMHEQGLGLYVNLAKQWISSGQTLLQASQQNLEKELGIKHPLHRKKLQLALQALGSEEDDNKGKLDYQWVTRWLDDIGLPQYKTQFDEARVDGRMLHYMTVDDLLSLKVGSVLHHLSIKRAIQVLRLNNYEPNCLRRRPSDENNITPAEISQWTNHRVMEWLRSVDLAEYAPNLRGSGVHGGLMVLEPRFNVETMALLLNIPPNKTLLRRHLATHFNLLVGSEAQQMKQECMENPDYILLTATAKVKPRKLAFGSFGTLKKKKQEDSDEYVCPMDVEMPKGHSFQKGFRSVELHIYEDDLDRLEQMEDSEGTVRQIGAFSEGINNLTSMLKDDEFFKEIGTSSPNPSLTVLLAFFAHMSAAAQTVNQELSNIICDLWKLDANRLTPGTDYKISLQGRAGFVPRGSKFVVDHASSPLFSYVDENKLQSITTYARFMKLLDNYERSTGVTEKVTDEEIAENNAFLDAILDTAVMKRAHQYLVQKGKSNLSLRKFKSQLHNIWFRLYHRDRTSGADSSGFEHVFVGETKSGSDIMGLHNWVQFYLQEKQKLLDYKGYRATRNDMPDADDHVLNVQFGWHGLLKPVGSTFIGVSPEFEMAVFTIFFLTSNEKTSTAVVNMDQYQLELVVNRHGRSIGTSYPKLLSSNNRHIMSN</sequence>
<proteinExistence type="inferred from homology"/>
<feature type="region of interest" description="Disordered" evidence="8">
    <location>
        <begin position="279"/>
        <end position="303"/>
    </location>
</feature>
<dbReference type="SUPFAM" id="SSF47769">
    <property type="entry name" value="SAM/Pointed domain"/>
    <property type="match status" value="3"/>
</dbReference>
<evidence type="ECO:0000256" key="8">
    <source>
        <dbReference type="SAM" id="MobiDB-lite"/>
    </source>
</evidence>
<evidence type="ECO:0000256" key="5">
    <source>
        <dbReference type="ARBA" id="ARBA00023054"/>
    </source>
</evidence>
<feature type="domain" description="EndoU" evidence="10">
    <location>
        <begin position="1021"/>
        <end position="1297"/>
    </location>
</feature>
<evidence type="ECO:0000259" key="10">
    <source>
        <dbReference type="PROSITE" id="PS51959"/>
    </source>
</evidence>
<dbReference type="GO" id="GO:0005829">
    <property type="term" value="C:cytosol"/>
    <property type="evidence" value="ECO:0007669"/>
    <property type="project" value="UniProtKB-ARBA"/>
</dbReference>
<dbReference type="OrthoDB" id="6516566at2759"/>
<dbReference type="CDD" id="cd09569">
    <property type="entry name" value="SAM_liprin-beta1_2_repeat3"/>
    <property type="match status" value="1"/>
</dbReference>
<keyword evidence="5 7" id="KW-0175">Coiled coil</keyword>
<dbReference type="InterPro" id="IPR018998">
    <property type="entry name" value="EndoU_C"/>
</dbReference>
<evidence type="ECO:0000256" key="1">
    <source>
        <dbReference type="ARBA" id="ARBA00007547"/>
    </source>
</evidence>
<dbReference type="GO" id="GO:0004521">
    <property type="term" value="F:RNA endonuclease activity"/>
    <property type="evidence" value="ECO:0007669"/>
    <property type="project" value="InterPro"/>
</dbReference>
<dbReference type="InterPro" id="IPR037619">
    <property type="entry name" value="LIPB1/2_SAM_3rd"/>
</dbReference>
<dbReference type="CDD" id="cd09563">
    <property type="entry name" value="SAM_liprin-beta1_2_repeat1"/>
    <property type="match status" value="1"/>
</dbReference>
<dbReference type="Proteomes" id="UP000824219">
    <property type="component" value="Linkage Group LG04"/>
</dbReference>
<dbReference type="CDD" id="cd09566">
    <property type="entry name" value="SAM_liprin-beta1_2_repeat2"/>
    <property type="match status" value="1"/>
</dbReference>
<protein>
    <recommendedName>
        <fullName evidence="13">Liprin-beta-1</fullName>
    </recommendedName>
</protein>
<feature type="compositionally biased region" description="Polar residues" evidence="8">
    <location>
        <begin position="500"/>
        <end position="512"/>
    </location>
</feature>
<feature type="compositionally biased region" description="Low complexity" evidence="8">
    <location>
        <begin position="466"/>
        <end position="476"/>
    </location>
</feature>
<dbReference type="InterPro" id="IPR029515">
    <property type="entry name" value="Liprin"/>
</dbReference>
<evidence type="ECO:0000256" key="6">
    <source>
        <dbReference type="ARBA" id="ARBA00060046"/>
    </source>
</evidence>
<dbReference type="Gene3D" id="1.10.150.50">
    <property type="entry name" value="Transcription Factor, Ets-1"/>
    <property type="match status" value="3"/>
</dbReference>
<dbReference type="InterPro" id="IPR058914">
    <property type="entry name" value="LIPB1/2_CC"/>
</dbReference>
<dbReference type="CDD" id="cd21159">
    <property type="entry name" value="XendoU"/>
    <property type="match status" value="1"/>
</dbReference>
<evidence type="ECO:0000259" key="9">
    <source>
        <dbReference type="PROSITE" id="PS50105"/>
    </source>
</evidence>
<evidence type="ECO:0000313" key="11">
    <source>
        <dbReference type="EMBL" id="KAG7333321.1"/>
    </source>
</evidence>
<dbReference type="FunFam" id="1.10.150.50:FF:000007">
    <property type="entry name" value="Liprin-beta-1 isoform 1"/>
    <property type="match status" value="1"/>
</dbReference>
<feature type="domain" description="SAM" evidence="9">
    <location>
        <begin position="649"/>
        <end position="713"/>
    </location>
</feature>
<dbReference type="Pfam" id="PF09412">
    <property type="entry name" value="XendoU"/>
    <property type="match status" value="1"/>
</dbReference>
<keyword evidence="4" id="KW-0378">Hydrolase</keyword>
<dbReference type="PANTHER" id="PTHR12587:SF16">
    <property type="entry name" value="LIPRIN-BETA-1"/>
    <property type="match status" value="1"/>
</dbReference>
<organism evidence="11 12">
    <name type="scientific">Hemibagrus wyckioides</name>
    <dbReference type="NCBI Taxonomy" id="337641"/>
    <lineage>
        <taxon>Eukaryota</taxon>
        <taxon>Metazoa</taxon>
        <taxon>Chordata</taxon>
        <taxon>Craniata</taxon>
        <taxon>Vertebrata</taxon>
        <taxon>Euteleostomi</taxon>
        <taxon>Actinopterygii</taxon>
        <taxon>Neopterygii</taxon>
        <taxon>Teleostei</taxon>
        <taxon>Ostariophysi</taxon>
        <taxon>Siluriformes</taxon>
        <taxon>Bagridae</taxon>
        <taxon>Hemibagrus</taxon>
    </lineage>
</organism>
<reference evidence="11 12" key="1">
    <citation type="submission" date="2021-06" db="EMBL/GenBank/DDBJ databases">
        <title>Chromosome-level genome assembly of the red-tail catfish (Hemibagrus wyckioides).</title>
        <authorList>
            <person name="Shao F."/>
        </authorList>
    </citation>
    <scope>NUCLEOTIDE SEQUENCE [LARGE SCALE GENOMIC DNA]</scope>
    <source>
        <strain evidence="11">EC202008001</strain>
        <tissue evidence="11">Blood</tissue>
    </source>
</reference>
<dbReference type="InterPro" id="IPR013761">
    <property type="entry name" value="SAM/pointed_sf"/>
</dbReference>
<dbReference type="Pfam" id="PF07647">
    <property type="entry name" value="SAM_2"/>
    <property type="match status" value="1"/>
</dbReference>
<feature type="domain" description="SAM" evidence="9">
    <location>
        <begin position="721"/>
        <end position="784"/>
    </location>
</feature>
<dbReference type="SMART" id="SM00454">
    <property type="entry name" value="SAM"/>
    <property type="match status" value="3"/>
</dbReference>
<feature type="region of interest" description="Disordered" evidence="8">
    <location>
        <begin position="357"/>
        <end position="379"/>
    </location>
</feature>
<dbReference type="InterPro" id="IPR037227">
    <property type="entry name" value="EndoU-like"/>
</dbReference>
<dbReference type="InterPro" id="IPR001660">
    <property type="entry name" value="SAM"/>
</dbReference>
<evidence type="ECO:0000256" key="3">
    <source>
        <dbReference type="ARBA" id="ARBA00022737"/>
    </source>
</evidence>
<evidence type="ECO:0000256" key="7">
    <source>
        <dbReference type="SAM" id="Coils"/>
    </source>
</evidence>
<dbReference type="Pfam" id="PF26022">
    <property type="entry name" value="CC_Liprin_beta"/>
    <property type="match status" value="1"/>
</dbReference>
<keyword evidence="2" id="KW-0597">Phosphoprotein</keyword>
<comment type="similarity">
    <text evidence="1">Belongs to the liprin family. Liprin-beta subfamily.</text>
</comment>
<evidence type="ECO:0000256" key="2">
    <source>
        <dbReference type="ARBA" id="ARBA00022553"/>
    </source>
</evidence>
<feature type="region of interest" description="Disordered" evidence="8">
    <location>
        <begin position="466"/>
        <end position="519"/>
    </location>
</feature>
<dbReference type="Pfam" id="PF00536">
    <property type="entry name" value="SAM_1"/>
    <property type="match status" value="2"/>
</dbReference>
<accession>A0A9D3SQB6</accession>
<dbReference type="SUPFAM" id="SSF142877">
    <property type="entry name" value="EndoU-like"/>
    <property type="match status" value="1"/>
</dbReference>
<dbReference type="PROSITE" id="PS51959">
    <property type="entry name" value="ENDOU"/>
    <property type="match status" value="1"/>
</dbReference>
<dbReference type="InterPro" id="IPR037617">
    <property type="entry name" value="LIPB1/2_SAM_1"/>
</dbReference>
<gene>
    <name evidence="11" type="ORF">KOW79_003456</name>
</gene>
<evidence type="ECO:0000256" key="4">
    <source>
        <dbReference type="ARBA" id="ARBA00022801"/>
    </source>
</evidence>
<name>A0A9D3SQB6_9TELE</name>
<keyword evidence="3" id="KW-0677">Repeat</keyword>
<comment type="function">
    <text evidence="6">May regulate the disassembly of focal adhesions. Did not bind receptor-like tyrosine phosphatases type 2A.</text>
</comment>
<keyword evidence="12" id="KW-1185">Reference proteome</keyword>
<dbReference type="EMBL" id="JAHKSW010000004">
    <property type="protein sequence ID" value="KAG7333321.1"/>
    <property type="molecule type" value="Genomic_DNA"/>
</dbReference>
<dbReference type="GO" id="GO:0016787">
    <property type="term" value="F:hydrolase activity"/>
    <property type="evidence" value="ECO:0007669"/>
    <property type="project" value="UniProtKB-KW"/>
</dbReference>
<comment type="caution">
    <text evidence="11">The sequence shown here is derived from an EMBL/GenBank/DDBJ whole genome shotgun (WGS) entry which is preliminary data.</text>
</comment>
<dbReference type="FunFam" id="1.10.150.50:FF:000017">
    <property type="entry name" value="Liprin-beta-1 isoform 1"/>
    <property type="match status" value="1"/>
</dbReference>
<feature type="coiled-coil region" evidence="7">
    <location>
        <begin position="105"/>
        <end position="278"/>
    </location>
</feature>
<dbReference type="PANTHER" id="PTHR12587">
    <property type="entry name" value="LAR INTERACTING PROTEIN LIP -RELATED PROTEIN"/>
    <property type="match status" value="1"/>
</dbReference>
<dbReference type="GO" id="GO:0048786">
    <property type="term" value="C:presynaptic active zone"/>
    <property type="evidence" value="ECO:0007669"/>
    <property type="project" value="TreeGrafter"/>
</dbReference>
<dbReference type="PROSITE" id="PS50105">
    <property type="entry name" value="SAM_DOMAIN"/>
    <property type="match status" value="2"/>
</dbReference>
<evidence type="ECO:0000313" key="12">
    <source>
        <dbReference type="Proteomes" id="UP000824219"/>
    </source>
</evidence>